<proteinExistence type="predicted"/>
<name>A0ABR2I4T0_9EUKA</name>
<dbReference type="EMBL" id="JAPFFF010000597">
    <property type="protein sequence ID" value="KAK8833917.1"/>
    <property type="molecule type" value="Genomic_DNA"/>
</dbReference>
<evidence type="ECO:0000313" key="3">
    <source>
        <dbReference type="Proteomes" id="UP001470230"/>
    </source>
</evidence>
<organism evidence="2 3">
    <name type="scientific">Tritrichomonas musculus</name>
    <dbReference type="NCBI Taxonomy" id="1915356"/>
    <lineage>
        <taxon>Eukaryota</taxon>
        <taxon>Metamonada</taxon>
        <taxon>Parabasalia</taxon>
        <taxon>Tritrichomonadida</taxon>
        <taxon>Tritrichomonadidae</taxon>
        <taxon>Tritrichomonas</taxon>
    </lineage>
</organism>
<sequence length="67" mass="7924">MQRSISSFHFVDLIGFDDYEISIEEPHIIRKKSTNYVIDEWYNGYGDVAVEINGELYFVSDLVRNQF</sequence>
<keyword evidence="3" id="KW-1185">Reference proteome</keyword>
<gene>
    <name evidence="2" type="ORF">M9Y10_015872</name>
    <name evidence="1" type="ORF">M9Y10_039790</name>
</gene>
<evidence type="ECO:0000313" key="2">
    <source>
        <dbReference type="EMBL" id="KAK8857467.1"/>
    </source>
</evidence>
<protein>
    <submittedName>
        <fullName evidence="2">Uncharacterized protein</fullName>
    </submittedName>
</protein>
<comment type="caution">
    <text evidence="2">The sequence shown here is derived from an EMBL/GenBank/DDBJ whole genome shotgun (WGS) entry which is preliminary data.</text>
</comment>
<evidence type="ECO:0000313" key="1">
    <source>
        <dbReference type="EMBL" id="KAK8833917.1"/>
    </source>
</evidence>
<dbReference type="Proteomes" id="UP001470230">
    <property type="component" value="Unassembled WGS sequence"/>
</dbReference>
<dbReference type="EMBL" id="JAPFFF010000020">
    <property type="protein sequence ID" value="KAK8857467.1"/>
    <property type="molecule type" value="Genomic_DNA"/>
</dbReference>
<accession>A0ABR2I4T0</accession>
<reference evidence="2 3" key="1">
    <citation type="submission" date="2024-04" db="EMBL/GenBank/DDBJ databases">
        <title>Tritrichomonas musculus Genome.</title>
        <authorList>
            <person name="Alves-Ferreira E."/>
            <person name="Grigg M."/>
            <person name="Lorenzi H."/>
            <person name="Galac M."/>
        </authorList>
    </citation>
    <scope>NUCLEOTIDE SEQUENCE [LARGE SCALE GENOMIC DNA]</scope>
    <source>
        <strain evidence="2 3">EAF2021</strain>
    </source>
</reference>